<feature type="domain" description="vWA-MoxR associated protein C-terminal" evidence="4">
    <location>
        <begin position="508"/>
        <end position="723"/>
    </location>
</feature>
<feature type="domain" description="vWA-MoxR associated protein middle region 0" evidence="3">
    <location>
        <begin position="384"/>
        <end position="477"/>
    </location>
</feature>
<dbReference type="PATRIC" id="fig|1003195.29.peg.1568"/>
<dbReference type="STRING" id="1003195.SCATT_15630"/>
<dbReference type="eggNOG" id="COG4249">
    <property type="taxonomic scope" value="Bacteria"/>
</dbReference>
<feature type="region of interest" description="Disordered" evidence="1">
    <location>
        <begin position="479"/>
        <end position="499"/>
    </location>
</feature>
<protein>
    <recommendedName>
        <fullName evidence="7">Caspase domain-containing protein</fullName>
    </recommendedName>
</protein>
<accession>G8X248</accession>
<gene>
    <name evidence="5" type="ordered locus">SCATT_15630</name>
</gene>
<dbReference type="GO" id="GO:0006508">
    <property type="term" value="P:proteolysis"/>
    <property type="evidence" value="ECO:0007669"/>
    <property type="project" value="InterPro"/>
</dbReference>
<sequence length="737" mass="80693">MSAGWDTERVHVVAVAVEEYAGGAAWHLDGPVRDALGLIDWLTGLGVPERNVHLLAAPLPANAALLAGRGHAGADRGTVRTFFKRVLPRLDGDWLWVYWAGHGVQVKGSEWSLLYPEAREDDLVGLDAGKLVDYLCSDALAPHRFGRVVTVVDACRQPLPPAERAAAPEPDHFITRETLHRGRQAFVWRACEPGGLAKNTGGEGLFTRTLLTGLRAAPDGAGPPDLDAAARRVDDAFDRLRETGQADQLPNLYRRDWRGNETDRPAPPPLTGEQLRAKAQLTRVTELLTADPHSAAAFAFHLVRELSPHAPVPRPAATAGELVDVAIGTAHGVTTLLAALDATRPAEPGPHLDHWRHTVADAEPAARPLRPSGEWLTGLEHGGLLALLATGRTLPTLVGAAHDELPGVRLTAPDDPPAVLDDLERLVPRRHQLPQLLRITERTAALLPPDDAAALQSWSDRCAERIGMTQALLARRADLQEETERTGHAADGDRVQIRLSGPAGGGRTYEIWYRRGTEVVAVAKGDRPRPAAGISDDLDEALYRYARAHETLVEFFLPAADLDLEVHRWTIRARTDVERRLGTDYPVVVRGTDPRPQPYVHTWRKRWERVAAGIVRDLHWLPDDLERDRVPGALSLHPDAPGCVVTAPARHRTGIFLACVVSGVPVLVWHRAEERRAARDRLEPLLGAVPLARLPHHLRELRAAGDLDDDHHGKHLALLWDDPGHPLPRRLDLSAPV</sequence>
<reference evidence="6" key="1">
    <citation type="submission" date="2011-12" db="EMBL/GenBank/DDBJ databases">
        <title>Complete genome sequence of Streptomyces cattleya strain DSM 46488.</title>
        <authorList>
            <person name="Ou H.-Y."/>
            <person name="Li P."/>
            <person name="Zhao C."/>
            <person name="O'Hagan D."/>
            <person name="Deng Z."/>
        </authorList>
    </citation>
    <scope>NUCLEOTIDE SEQUENCE [LARGE SCALE GENOMIC DNA]</scope>
    <source>
        <strain evidence="6">ATCC 35852 / DSM 46488 / JCM 4925 / NBRC 14057 / NRRL 8057</strain>
    </source>
</reference>
<dbReference type="AlphaFoldDB" id="G8X248"/>
<dbReference type="Gene3D" id="3.40.50.1460">
    <property type="match status" value="1"/>
</dbReference>
<evidence type="ECO:0000259" key="2">
    <source>
        <dbReference type="Pfam" id="PF00656"/>
    </source>
</evidence>
<dbReference type="HOGENOM" id="CLU_421909_0_0_11"/>
<name>G8X248_STREN</name>
<feature type="domain" description="Peptidase C14 caspase" evidence="2">
    <location>
        <begin position="13"/>
        <end position="254"/>
    </location>
</feature>
<feature type="compositionally biased region" description="Basic and acidic residues" evidence="1">
    <location>
        <begin position="479"/>
        <end position="496"/>
    </location>
</feature>
<evidence type="ECO:0000313" key="5">
    <source>
        <dbReference type="EMBL" id="AEW93934.1"/>
    </source>
</evidence>
<dbReference type="InterPro" id="IPR045450">
    <property type="entry name" value="VMAP_C"/>
</dbReference>
<dbReference type="EMBL" id="CP003219">
    <property type="protein sequence ID" value="AEW93934.1"/>
    <property type="molecule type" value="Genomic_DNA"/>
</dbReference>
<evidence type="ECO:0000256" key="1">
    <source>
        <dbReference type="SAM" id="MobiDB-lite"/>
    </source>
</evidence>
<dbReference type="RefSeq" id="WP_014627639.1">
    <property type="nucleotide sequence ID" value="NC_017586.1"/>
</dbReference>
<evidence type="ECO:0000259" key="4">
    <source>
        <dbReference type="Pfam" id="PF20028"/>
    </source>
</evidence>
<organism evidence="5 6">
    <name type="scientific">Streptantibioticus cattleyicolor (strain ATCC 35852 / DSM 46488 / JCM 4925 / NBRC 14057 / NRRL 8057)</name>
    <name type="common">Streptomyces cattleya</name>
    <dbReference type="NCBI Taxonomy" id="1003195"/>
    <lineage>
        <taxon>Bacteria</taxon>
        <taxon>Bacillati</taxon>
        <taxon>Actinomycetota</taxon>
        <taxon>Actinomycetes</taxon>
        <taxon>Kitasatosporales</taxon>
        <taxon>Streptomycetaceae</taxon>
        <taxon>Streptantibioticus</taxon>
    </lineage>
</organism>
<evidence type="ECO:0008006" key="7">
    <source>
        <dbReference type="Google" id="ProtNLM"/>
    </source>
</evidence>
<dbReference type="Proteomes" id="UP000007842">
    <property type="component" value="Chromosome"/>
</dbReference>
<dbReference type="Pfam" id="PF20028">
    <property type="entry name" value="VMAP-C"/>
    <property type="match status" value="1"/>
</dbReference>
<evidence type="ECO:0000259" key="3">
    <source>
        <dbReference type="Pfam" id="PF19916"/>
    </source>
</evidence>
<dbReference type="OrthoDB" id="9150676at2"/>
<dbReference type="InterPro" id="IPR045555">
    <property type="entry name" value="VMAP-M0"/>
</dbReference>
<dbReference type="KEGG" id="scy:SCATT_15630"/>
<dbReference type="Pfam" id="PF19916">
    <property type="entry name" value="VMAP-M0"/>
    <property type="match status" value="1"/>
</dbReference>
<dbReference type="Pfam" id="PF00656">
    <property type="entry name" value="Peptidase_C14"/>
    <property type="match status" value="1"/>
</dbReference>
<evidence type="ECO:0000313" key="6">
    <source>
        <dbReference type="Proteomes" id="UP000007842"/>
    </source>
</evidence>
<dbReference type="GO" id="GO:0004197">
    <property type="term" value="F:cysteine-type endopeptidase activity"/>
    <property type="evidence" value="ECO:0007669"/>
    <property type="project" value="InterPro"/>
</dbReference>
<keyword evidence="6" id="KW-1185">Reference proteome</keyword>
<proteinExistence type="predicted"/>
<dbReference type="InterPro" id="IPR011600">
    <property type="entry name" value="Pept_C14_caspase"/>
</dbReference>